<comment type="caution">
    <text evidence="1">The sequence shown here is derived from an EMBL/GenBank/DDBJ whole genome shotgun (WGS) entry which is preliminary data.</text>
</comment>
<evidence type="ECO:0000313" key="1">
    <source>
        <dbReference type="EMBL" id="KAH9801804.1"/>
    </source>
</evidence>
<protein>
    <submittedName>
        <fullName evidence="1">Uncharacterized protein</fullName>
    </submittedName>
</protein>
<gene>
    <name evidence="1" type="ORF">KPL71_001165</name>
</gene>
<dbReference type="EMBL" id="CM039170">
    <property type="protein sequence ID" value="KAH9801804.1"/>
    <property type="molecule type" value="Genomic_DNA"/>
</dbReference>
<keyword evidence="2" id="KW-1185">Reference proteome</keyword>
<organism evidence="1 2">
    <name type="scientific">Citrus sinensis</name>
    <name type="common">Sweet orange</name>
    <name type="synonym">Citrus aurantium var. sinensis</name>
    <dbReference type="NCBI Taxonomy" id="2711"/>
    <lineage>
        <taxon>Eukaryota</taxon>
        <taxon>Viridiplantae</taxon>
        <taxon>Streptophyta</taxon>
        <taxon>Embryophyta</taxon>
        <taxon>Tracheophyta</taxon>
        <taxon>Spermatophyta</taxon>
        <taxon>Magnoliopsida</taxon>
        <taxon>eudicotyledons</taxon>
        <taxon>Gunneridae</taxon>
        <taxon>Pentapetalae</taxon>
        <taxon>rosids</taxon>
        <taxon>malvids</taxon>
        <taxon>Sapindales</taxon>
        <taxon>Rutaceae</taxon>
        <taxon>Aurantioideae</taxon>
        <taxon>Citrus</taxon>
    </lineage>
</organism>
<name>A0ACB8NVF4_CITSI</name>
<sequence length="741" mass="85454">MFERRPDGTIKMTFQPPPSTSQPKPNAPQEPPRLSFTYSSMITTVQTSQEDLPITGFNLEGYPVYPAKLNRHFLWDALGSGRISQLDADLKVMLSQRYYGPEFDQKEREIRRLKAELDQIESEKHRPTLFTKSPLIPTIKGAYADITKLLMAQLEETEPTQPSQPESYFEIPSNIDEPTESSTHQPPQPQAQNSYKPSNGPWFTFDDIPTVKWREKLSEMSAWVDLQMIRSGATIESVLKELVTRFTGSLRHWFDSLGPYRQLQFVQLPNVSSALAILHEQFIGESSTVFEAARRDYLNMKCCSLNTKDLDFHYKRMSILFYKLNGFNDHTLKHVFLASLPTDLQQEIQRQLTVHNLNLDNISLGKIFQIAKGCLEKLYEQKQFFKELVKDKEPFRSSHPWKRTRRPYDETVFALENSSDNSENDEFQSIFHQQSLSLNTTIPIPSIKLQILPSKIQRPIPVIGFLDTGAQKSMMNSDILPAQNWKPHTEHFRAVDGKMFTTELITKKPIGTHEEHRQLLNQFFDIIQTHGIMLLAKKSTIATDNIEFLGMIIKDEHYQPGKHIAQELLHFLDQQLTKKQIQQFLGIINYIRDFIPHVDQHTNQLSALLKKKPPEWNDNHTLAVTTLKKIAQNSSPLKLITDGNQILQTAASDESWGVILLEEINGKESFIAYASGHFSDTQQHYHSVYKEILAVKNGIKKFEYHLIGYHFLIRMDISAFPNIMNFKGKTVPEKMLLRLKD</sequence>
<evidence type="ECO:0000313" key="2">
    <source>
        <dbReference type="Proteomes" id="UP000829398"/>
    </source>
</evidence>
<dbReference type="Proteomes" id="UP000829398">
    <property type="component" value="Chromosome 1"/>
</dbReference>
<proteinExistence type="predicted"/>
<accession>A0ACB8NVF4</accession>
<reference evidence="2" key="1">
    <citation type="journal article" date="2023" name="Hortic. Res.">
        <title>A chromosome-level phased genome enabling allele-level studies in sweet orange: a case study on citrus Huanglongbing tolerance.</title>
        <authorList>
            <person name="Wu B."/>
            <person name="Yu Q."/>
            <person name="Deng Z."/>
            <person name="Duan Y."/>
            <person name="Luo F."/>
            <person name="Gmitter F. Jr."/>
        </authorList>
    </citation>
    <scope>NUCLEOTIDE SEQUENCE [LARGE SCALE GENOMIC DNA]</scope>
    <source>
        <strain evidence="2">cv. Valencia</strain>
    </source>
</reference>